<evidence type="ECO:0000256" key="3">
    <source>
        <dbReference type="ARBA" id="ARBA00023015"/>
    </source>
</evidence>
<organism evidence="10 11">
    <name type="scientific">Candidatus Kaiserbacteria bacterium RIFCSPLOWO2_12_FULL_45_26</name>
    <dbReference type="NCBI Taxonomy" id="1798525"/>
    <lineage>
        <taxon>Bacteria</taxon>
        <taxon>Candidatus Kaiseribacteriota</taxon>
    </lineage>
</organism>
<evidence type="ECO:0000313" key="10">
    <source>
        <dbReference type="EMBL" id="OGG84941.1"/>
    </source>
</evidence>
<dbReference type="SUPFAM" id="SSF52172">
    <property type="entry name" value="CheY-like"/>
    <property type="match status" value="1"/>
</dbReference>
<dbReference type="Pfam" id="PF00072">
    <property type="entry name" value="Response_reg"/>
    <property type="match status" value="1"/>
</dbReference>
<evidence type="ECO:0000313" key="11">
    <source>
        <dbReference type="Proteomes" id="UP000177325"/>
    </source>
</evidence>
<feature type="modified residue" description="4-aspartylphosphate" evidence="6">
    <location>
        <position position="51"/>
    </location>
</feature>
<keyword evidence="4 7" id="KW-0238">DNA-binding</keyword>
<dbReference type="GO" id="GO:0032993">
    <property type="term" value="C:protein-DNA complex"/>
    <property type="evidence" value="ECO:0007669"/>
    <property type="project" value="TreeGrafter"/>
</dbReference>
<dbReference type="GO" id="GO:0006355">
    <property type="term" value="P:regulation of DNA-templated transcription"/>
    <property type="evidence" value="ECO:0007669"/>
    <property type="project" value="InterPro"/>
</dbReference>
<dbReference type="Proteomes" id="UP000177325">
    <property type="component" value="Unassembled WGS sequence"/>
</dbReference>
<dbReference type="SMART" id="SM00448">
    <property type="entry name" value="REC"/>
    <property type="match status" value="1"/>
</dbReference>
<accession>A0A1F6FGF9</accession>
<gene>
    <name evidence="10" type="ORF">A3G90_02635</name>
</gene>
<dbReference type="Gene3D" id="3.40.50.2300">
    <property type="match status" value="1"/>
</dbReference>
<dbReference type="InterPro" id="IPR001867">
    <property type="entry name" value="OmpR/PhoB-type_DNA-bd"/>
</dbReference>
<keyword evidence="1 6" id="KW-0597">Phosphoprotein</keyword>
<dbReference type="EMBL" id="MFMM01000001">
    <property type="protein sequence ID" value="OGG84941.1"/>
    <property type="molecule type" value="Genomic_DNA"/>
</dbReference>
<dbReference type="AlphaFoldDB" id="A0A1F6FGF9"/>
<keyword evidence="3" id="KW-0805">Transcription regulation</keyword>
<dbReference type="InterPro" id="IPR039420">
    <property type="entry name" value="WalR-like"/>
</dbReference>
<dbReference type="PANTHER" id="PTHR48111:SF22">
    <property type="entry name" value="REGULATOR OF RPOS"/>
    <property type="match status" value="1"/>
</dbReference>
<protein>
    <submittedName>
        <fullName evidence="10">DNA-binding response regulator</fullName>
    </submittedName>
</protein>
<evidence type="ECO:0000256" key="2">
    <source>
        <dbReference type="ARBA" id="ARBA00023012"/>
    </source>
</evidence>
<dbReference type="Gene3D" id="1.10.10.10">
    <property type="entry name" value="Winged helix-like DNA-binding domain superfamily/Winged helix DNA-binding domain"/>
    <property type="match status" value="1"/>
</dbReference>
<feature type="domain" description="Response regulatory" evidence="8">
    <location>
        <begin position="2"/>
        <end position="116"/>
    </location>
</feature>
<dbReference type="InterPro" id="IPR001789">
    <property type="entry name" value="Sig_transdc_resp-reg_receiver"/>
</dbReference>
<dbReference type="CDD" id="cd00383">
    <property type="entry name" value="trans_reg_C"/>
    <property type="match status" value="1"/>
</dbReference>
<feature type="domain" description="OmpR/PhoB-type" evidence="9">
    <location>
        <begin position="124"/>
        <end position="221"/>
    </location>
</feature>
<dbReference type="GO" id="GO:0005829">
    <property type="term" value="C:cytosol"/>
    <property type="evidence" value="ECO:0007669"/>
    <property type="project" value="TreeGrafter"/>
</dbReference>
<dbReference type="InterPro" id="IPR036388">
    <property type="entry name" value="WH-like_DNA-bd_sf"/>
</dbReference>
<dbReference type="PANTHER" id="PTHR48111">
    <property type="entry name" value="REGULATOR OF RPOS"/>
    <property type="match status" value="1"/>
</dbReference>
<dbReference type="GO" id="GO:0000156">
    <property type="term" value="F:phosphorelay response regulator activity"/>
    <property type="evidence" value="ECO:0007669"/>
    <property type="project" value="TreeGrafter"/>
</dbReference>
<dbReference type="SMART" id="SM00862">
    <property type="entry name" value="Trans_reg_C"/>
    <property type="match status" value="1"/>
</dbReference>
<dbReference type="STRING" id="1798525.A3G90_02635"/>
<keyword evidence="5" id="KW-0804">Transcription</keyword>
<comment type="caution">
    <text evidence="10">The sequence shown here is derived from an EMBL/GenBank/DDBJ whole genome shotgun (WGS) entry which is preliminary data.</text>
</comment>
<evidence type="ECO:0000259" key="9">
    <source>
        <dbReference type="PROSITE" id="PS51755"/>
    </source>
</evidence>
<name>A0A1F6FGF9_9BACT</name>
<keyword evidence="2" id="KW-0902">Two-component regulatory system</keyword>
<dbReference type="Pfam" id="PF00486">
    <property type="entry name" value="Trans_reg_C"/>
    <property type="match status" value="1"/>
</dbReference>
<evidence type="ECO:0000256" key="6">
    <source>
        <dbReference type="PROSITE-ProRule" id="PRU00169"/>
    </source>
</evidence>
<dbReference type="PROSITE" id="PS50110">
    <property type="entry name" value="RESPONSE_REGULATORY"/>
    <property type="match status" value="1"/>
</dbReference>
<evidence type="ECO:0000256" key="7">
    <source>
        <dbReference type="PROSITE-ProRule" id="PRU01091"/>
    </source>
</evidence>
<reference evidence="10 11" key="1">
    <citation type="journal article" date="2016" name="Nat. Commun.">
        <title>Thousands of microbial genomes shed light on interconnected biogeochemical processes in an aquifer system.</title>
        <authorList>
            <person name="Anantharaman K."/>
            <person name="Brown C.T."/>
            <person name="Hug L.A."/>
            <person name="Sharon I."/>
            <person name="Castelle C.J."/>
            <person name="Probst A.J."/>
            <person name="Thomas B.C."/>
            <person name="Singh A."/>
            <person name="Wilkins M.J."/>
            <person name="Karaoz U."/>
            <person name="Brodie E.L."/>
            <person name="Williams K.H."/>
            <person name="Hubbard S.S."/>
            <person name="Banfield J.F."/>
        </authorList>
    </citation>
    <scope>NUCLEOTIDE SEQUENCE [LARGE SCALE GENOMIC DNA]</scope>
</reference>
<evidence type="ECO:0000256" key="4">
    <source>
        <dbReference type="ARBA" id="ARBA00023125"/>
    </source>
</evidence>
<evidence type="ECO:0000256" key="1">
    <source>
        <dbReference type="ARBA" id="ARBA00022553"/>
    </source>
</evidence>
<dbReference type="GO" id="GO:0000976">
    <property type="term" value="F:transcription cis-regulatory region binding"/>
    <property type="evidence" value="ECO:0007669"/>
    <property type="project" value="TreeGrafter"/>
</dbReference>
<sequence>MRMLIVEDETQVRDFLKISFEAECFAVDATGNGADGLRLALINEYDLLILDYMLPNHTGLEICRDLRAKGRTTPVLILSVNSETDIKTQVINAGADDYLTKPFSFTELHARVRALLRRSHVMTGPVYTAHDITLNSQSHTVTKGDTAIALTRKEFMLLECLMRHRGTVLSRGMLIENVWDMNADPFSNTIESHILSLRKKLNINVSKDIIKTVTGYGYKIE</sequence>
<dbReference type="PROSITE" id="PS51755">
    <property type="entry name" value="OMPR_PHOB"/>
    <property type="match status" value="1"/>
</dbReference>
<dbReference type="InterPro" id="IPR011006">
    <property type="entry name" value="CheY-like_superfamily"/>
</dbReference>
<proteinExistence type="predicted"/>
<dbReference type="FunFam" id="1.10.10.10:FF:000005">
    <property type="entry name" value="Two-component system response regulator"/>
    <property type="match status" value="1"/>
</dbReference>
<feature type="DNA-binding region" description="OmpR/PhoB-type" evidence="7">
    <location>
        <begin position="124"/>
        <end position="221"/>
    </location>
</feature>
<evidence type="ECO:0000259" key="8">
    <source>
        <dbReference type="PROSITE" id="PS50110"/>
    </source>
</evidence>
<evidence type="ECO:0000256" key="5">
    <source>
        <dbReference type="ARBA" id="ARBA00023163"/>
    </source>
</evidence>
<dbReference type="Gene3D" id="6.10.250.690">
    <property type="match status" value="1"/>
</dbReference>